<dbReference type="AlphaFoldDB" id="A0A7W8MG83"/>
<proteinExistence type="predicted"/>
<dbReference type="RefSeq" id="WP_183252646.1">
    <property type="nucleotide sequence ID" value="NZ_BAAAFF010000004.1"/>
</dbReference>
<dbReference type="Pfam" id="PF07835">
    <property type="entry name" value="COX4_pro_2"/>
    <property type="match status" value="1"/>
</dbReference>
<dbReference type="SUPFAM" id="SSF81469">
    <property type="entry name" value="Bacterial aa3 type cytochrome c oxidase subunit IV"/>
    <property type="match status" value="1"/>
</dbReference>
<feature type="transmembrane region" description="Helical" evidence="1">
    <location>
        <begin position="55"/>
        <end position="73"/>
    </location>
</feature>
<organism evidence="3 4">
    <name type="scientific">Brevundimonas basaltis</name>
    <dbReference type="NCBI Taxonomy" id="472166"/>
    <lineage>
        <taxon>Bacteria</taxon>
        <taxon>Pseudomonadati</taxon>
        <taxon>Pseudomonadota</taxon>
        <taxon>Alphaproteobacteria</taxon>
        <taxon>Caulobacterales</taxon>
        <taxon>Caulobacteraceae</taxon>
        <taxon>Brevundimonas</taxon>
    </lineage>
</organism>
<keyword evidence="4" id="KW-1185">Reference proteome</keyword>
<evidence type="ECO:0000259" key="2">
    <source>
        <dbReference type="Pfam" id="PF07835"/>
    </source>
</evidence>
<reference evidence="3 4" key="1">
    <citation type="submission" date="2020-08" db="EMBL/GenBank/DDBJ databases">
        <title>Genomic Encyclopedia of Type Strains, Phase IV (KMG-IV): sequencing the most valuable type-strain genomes for metagenomic binning, comparative biology and taxonomic classification.</title>
        <authorList>
            <person name="Goeker M."/>
        </authorList>
    </citation>
    <scope>NUCLEOTIDE SEQUENCE [LARGE SCALE GENOMIC DNA]</scope>
    <source>
        <strain evidence="3 4">DSM 25335</strain>
    </source>
</reference>
<keyword evidence="1" id="KW-0472">Membrane</keyword>
<dbReference type="Proteomes" id="UP000566663">
    <property type="component" value="Unassembled WGS sequence"/>
</dbReference>
<gene>
    <name evidence="3" type="ORF">HNQ67_000870</name>
</gene>
<accession>A0A7W8MG83</accession>
<sequence>MADPHAQDDYVRGSQEISEQASTFDLFMGLTKWGSLLIAVTLVMLVLWFQPGGSFIAGAIAAFVLLVVGIFALRKKKSQH</sequence>
<evidence type="ECO:0000313" key="3">
    <source>
        <dbReference type="EMBL" id="MBB5291374.1"/>
    </source>
</evidence>
<evidence type="ECO:0000313" key="4">
    <source>
        <dbReference type="Proteomes" id="UP000566663"/>
    </source>
</evidence>
<protein>
    <recommendedName>
        <fullName evidence="2">Cytochrome c oxidase subunit IV bacterial aa3 type domain-containing protein</fullName>
    </recommendedName>
</protein>
<dbReference type="EMBL" id="JACHFZ010000001">
    <property type="protein sequence ID" value="MBB5291374.1"/>
    <property type="molecule type" value="Genomic_DNA"/>
</dbReference>
<feature type="domain" description="Cytochrome c oxidase subunit IV bacterial aa3 type" evidence="2">
    <location>
        <begin position="16"/>
        <end position="49"/>
    </location>
</feature>
<dbReference type="InterPro" id="IPR036596">
    <property type="entry name" value="Cyt-C_aa3_sf"/>
</dbReference>
<keyword evidence="1" id="KW-1133">Transmembrane helix</keyword>
<dbReference type="InterPro" id="IPR012422">
    <property type="entry name" value="Cyt_c_oxidase_su4_bac-aa3"/>
</dbReference>
<feature type="transmembrane region" description="Helical" evidence="1">
    <location>
        <begin position="30"/>
        <end position="49"/>
    </location>
</feature>
<dbReference type="Gene3D" id="1.20.5.160">
    <property type="entry name" value="Bacterial aa3 type cytochrome c oxidase subunit IV"/>
    <property type="match status" value="1"/>
</dbReference>
<evidence type="ECO:0000256" key="1">
    <source>
        <dbReference type="SAM" id="Phobius"/>
    </source>
</evidence>
<name>A0A7W8MG83_9CAUL</name>
<comment type="caution">
    <text evidence="3">The sequence shown here is derived from an EMBL/GenBank/DDBJ whole genome shotgun (WGS) entry which is preliminary data.</text>
</comment>
<keyword evidence="1" id="KW-0812">Transmembrane</keyword>